<protein>
    <recommendedName>
        <fullName evidence="6">Fucosyltransferase</fullName>
        <ecNumber evidence="6">2.4.1.-</ecNumber>
    </recommendedName>
</protein>
<keyword evidence="4" id="KW-0325">Glycoprotein</keyword>
<feature type="region of interest" description="Disordered" evidence="7">
    <location>
        <begin position="46"/>
        <end position="71"/>
    </location>
</feature>
<accession>Q6Z7V9</accession>
<dbReference type="AlphaFoldDB" id="Q6Z7V9"/>
<comment type="similarity">
    <text evidence="1 6">Belongs to the glycosyltransferase 37 family.</text>
</comment>
<dbReference type="GO" id="GO:0071555">
    <property type="term" value="P:cell wall organization"/>
    <property type="evidence" value="ECO:0007669"/>
    <property type="project" value="UniProtKB-UniRule"/>
</dbReference>
<dbReference type="EC" id="2.4.1.-" evidence="6"/>
<reference evidence="9" key="2">
    <citation type="journal article" date="2008" name="Nucleic Acids Res.">
        <title>The rice annotation project database (RAP-DB): 2008 update.</title>
        <authorList>
            <consortium name="The rice annotation project (RAP)"/>
        </authorList>
    </citation>
    <scope>GENOME REANNOTATION</scope>
    <source>
        <strain evidence="9">cv. Nipponbare</strain>
    </source>
</reference>
<dbReference type="Proteomes" id="UP000000763">
    <property type="component" value="Chromosome 2"/>
</dbReference>
<gene>
    <name evidence="8" type="primary">P0471A11.15</name>
</gene>
<dbReference type="InterPro" id="IPR004938">
    <property type="entry name" value="XG_FTase"/>
</dbReference>
<dbReference type="Pfam" id="PF03254">
    <property type="entry name" value="XG_FTase"/>
    <property type="match status" value="1"/>
</dbReference>
<evidence type="ECO:0000256" key="2">
    <source>
        <dbReference type="ARBA" id="ARBA00022676"/>
    </source>
</evidence>
<keyword evidence="3 6" id="KW-0808">Transferase</keyword>
<dbReference type="EMBL" id="AP004814">
    <property type="protein sequence ID" value="BAD17085.1"/>
    <property type="molecule type" value="Genomic_DNA"/>
</dbReference>
<keyword evidence="2 6" id="KW-0328">Glycosyltransferase</keyword>
<reference evidence="9" key="1">
    <citation type="journal article" date="2005" name="Nature">
        <title>The map-based sequence of the rice genome.</title>
        <authorList>
            <consortium name="International rice genome sequencing project (IRGSP)"/>
            <person name="Matsumoto T."/>
            <person name="Wu J."/>
            <person name="Kanamori H."/>
            <person name="Katayose Y."/>
            <person name="Fujisawa M."/>
            <person name="Namiki N."/>
            <person name="Mizuno H."/>
            <person name="Yamamoto K."/>
            <person name="Antonio B.A."/>
            <person name="Baba T."/>
            <person name="Sakata K."/>
            <person name="Nagamura Y."/>
            <person name="Aoki H."/>
            <person name="Arikawa K."/>
            <person name="Arita K."/>
            <person name="Bito T."/>
            <person name="Chiden Y."/>
            <person name="Fujitsuka N."/>
            <person name="Fukunaka R."/>
            <person name="Hamada M."/>
            <person name="Harada C."/>
            <person name="Hayashi A."/>
            <person name="Hijishita S."/>
            <person name="Honda M."/>
            <person name="Hosokawa S."/>
            <person name="Ichikawa Y."/>
            <person name="Idonuma A."/>
            <person name="Iijima M."/>
            <person name="Ikeda M."/>
            <person name="Ikeno M."/>
            <person name="Ito K."/>
            <person name="Ito S."/>
            <person name="Ito T."/>
            <person name="Ito Y."/>
            <person name="Ito Y."/>
            <person name="Iwabuchi A."/>
            <person name="Kamiya K."/>
            <person name="Karasawa W."/>
            <person name="Kurita K."/>
            <person name="Katagiri S."/>
            <person name="Kikuta A."/>
            <person name="Kobayashi H."/>
            <person name="Kobayashi N."/>
            <person name="Machita K."/>
            <person name="Maehara T."/>
            <person name="Masukawa M."/>
            <person name="Mizubayashi T."/>
            <person name="Mukai Y."/>
            <person name="Nagasaki H."/>
            <person name="Nagata Y."/>
            <person name="Naito S."/>
            <person name="Nakashima M."/>
            <person name="Nakama Y."/>
            <person name="Nakamichi Y."/>
            <person name="Nakamura M."/>
            <person name="Meguro A."/>
            <person name="Negishi M."/>
            <person name="Ohta I."/>
            <person name="Ohta T."/>
            <person name="Okamoto M."/>
            <person name="Ono N."/>
            <person name="Saji S."/>
            <person name="Sakaguchi M."/>
            <person name="Sakai K."/>
            <person name="Shibata M."/>
            <person name="Shimokawa T."/>
            <person name="Song J."/>
            <person name="Takazaki Y."/>
            <person name="Terasawa K."/>
            <person name="Tsugane M."/>
            <person name="Tsuji K."/>
            <person name="Ueda S."/>
            <person name="Waki K."/>
            <person name="Yamagata H."/>
            <person name="Yamamoto M."/>
            <person name="Yamamoto S."/>
            <person name="Yamane H."/>
            <person name="Yoshiki S."/>
            <person name="Yoshihara R."/>
            <person name="Yukawa K."/>
            <person name="Zhong H."/>
            <person name="Yano M."/>
            <person name="Yuan Q."/>
            <person name="Ouyang S."/>
            <person name="Liu J."/>
            <person name="Jones K.M."/>
            <person name="Gansberger K."/>
            <person name="Moffat K."/>
            <person name="Hill J."/>
            <person name="Bera J."/>
            <person name="Fadrosh D."/>
            <person name="Jin S."/>
            <person name="Johri S."/>
            <person name="Kim M."/>
            <person name="Overton L."/>
            <person name="Reardon M."/>
            <person name="Tsitrin T."/>
            <person name="Vuong H."/>
            <person name="Weaver B."/>
            <person name="Ciecko A."/>
            <person name="Tallon L."/>
            <person name="Jackson J."/>
            <person name="Pai G."/>
            <person name="Aken S.V."/>
            <person name="Utterback T."/>
            <person name="Reidmuller S."/>
            <person name="Feldblyum T."/>
            <person name="Hsiao J."/>
            <person name="Zismann V."/>
            <person name="Iobst S."/>
            <person name="de Vazeille A.R."/>
            <person name="Buell C.R."/>
            <person name="Ying K."/>
            <person name="Li Y."/>
            <person name="Lu T."/>
            <person name="Huang Y."/>
            <person name="Zhao Q."/>
            <person name="Feng Q."/>
            <person name="Zhang L."/>
            <person name="Zhu J."/>
            <person name="Weng Q."/>
            <person name="Mu J."/>
            <person name="Lu Y."/>
            <person name="Fan D."/>
            <person name="Liu Y."/>
            <person name="Guan J."/>
            <person name="Zhang Y."/>
            <person name="Yu S."/>
            <person name="Liu X."/>
            <person name="Zhang Y."/>
            <person name="Hong G."/>
            <person name="Han B."/>
            <person name="Choisne N."/>
            <person name="Demange N."/>
            <person name="Orjeda G."/>
            <person name="Samain S."/>
            <person name="Cattolico L."/>
            <person name="Pelletier E."/>
            <person name="Couloux A."/>
            <person name="Segurens B."/>
            <person name="Wincker P."/>
            <person name="D'Hont A."/>
            <person name="Scarpelli C."/>
            <person name="Weissenbach J."/>
            <person name="Salanoubat M."/>
            <person name="Quetier F."/>
            <person name="Yu Y."/>
            <person name="Kim H.R."/>
            <person name="Rambo T."/>
            <person name="Currie J."/>
            <person name="Collura K."/>
            <person name="Luo M."/>
            <person name="Yang T."/>
            <person name="Ammiraju J.S.S."/>
            <person name="Engler F."/>
            <person name="Soderlund C."/>
            <person name="Wing R.A."/>
            <person name="Palmer L.E."/>
            <person name="de la Bastide M."/>
            <person name="Spiegel L."/>
            <person name="Nascimento L."/>
            <person name="Zutavern T."/>
            <person name="O'Shaughnessy A."/>
            <person name="Dike S."/>
            <person name="Dedhia N."/>
            <person name="Preston R."/>
            <person name="Balija V."/>
            <person name="McCombie W.R."/>
            <person name="Chow T."/>
            <person name="Chen H."/>
            <person name="Chung M."/>
            <person name="Chen C."/>
            <person name="Shaw J."/>
            <person name="Wu H."/>
            <person name="Hsiao K."/>
            <person name="Chao Y."/>
            <person name="Chu M."/>
            <person name="Cheng C."/>
            <person name="Hour A."/>
            <person name="Lee P."/>
            <person name="Lin S."/>
            <person name="Lin Y."/>
            <person name="Liou J."/>
            <person name="Liu S."/>
            <person name="Hsing Y."/>
            <person name="Raghuvanshi S."/>
            <person name="Mohanty A."/>
            <person name="Bharti A.K."/>
            <person name="Gaur A."/>
            <person name="Gupta V."/>
            <person name="Kumar D."/>
            <person name="Ravi V."/>
            <person name="Vij S."/>
            <person name="Kapur A."/>
            <person name="Khurana P."/>
            <person name="Khurana P."/>
            <person name="Khurana J.P."/>
            <person name="Tyagi A.K."/>
            <person name="Gaikwad K."/>
            <person name="Singh A."/>
            <person name="Dalal V."/>
            <person name="Srivastava S."/>
            <person name="Dixit A."/>
            <person name="Pal A.K."/>
            <person name="Ghazi I.A."/>
            <person name="Yadav M."/>
            <person name="Pandit A."/>
            <person name="Bhargava A."/>
            <person name="Sureshbabu K."/>
            <person name="Batra K."/>
            <person name="Sharma T.R."/>
            <person name="Mohapatra T."/>
            <person name="Singh N.K."/>
            <person name="Messing J."/>
            <person name="Nelson A.B."/>
            <person name="Fuks G."/>
            <person name="Kavchok S."/>
            <person name="Keizer G."/>
            <person name="Linton E."/>
            <person name="Llaca V."/>
            <person name="Song R."/>
            <person name="Tanyolac B."/>
            <person name="Young S."/>
            <person name="Ho-Il K."/>
            <person name="Hahn J.H."/>
            <person name="Sangsakoo G."/>
            <person name="Vanavichit A."/>
            <person name="de Mattos Luiz.A.T."/>
            <person name="Zimmer P.D."/>
            <person name="Malone G."/>
            <person name="Dellagostin O."/>
            <person name="de Oliveira A.C."/>
            <person name="Bevan M."/>
            <person name="Bancroft I."/>
            <person name="Minx P."/>
            <person name="Cordum H."/>
            <person name="Wilson R."/>
            <person name="Cheng Z."/>
            <person name="Jin W."/>
            <person name="Jiang J."/>
            <person name="Leong S.A."/>
            <person name="Iwama H."/>
            <person name="Gojobori T."/>
            <person name="Itoh T."/>
            <person name="Niimura Y."/>
            <person name="Fujii Y."/>
            <person name="Habara T."/>
            <person name="Sakai H."/>
            <person name="Sato Y."/>
            <person name="Wilson G."/>
            <person name="Kumar K."/>
            <person name="McCouch S."/>
            <person name="Juretic N."/>
            <person name="Hoen D."/>
            <person name="Wright S."/>
            <person name="Bruskiewich R."/>
            <person name="Bureau T."/>
            <person name="Miyao A."/>
            <person name="Hirochika H."/>
            <person name="Nishikawa T."/>
            <person name="Kadowaki K."/>
            <person name="Sugiura M."/>
            <person name="Burr B."/>
            <person name="Sasaki T."/>
        </authorList>
    </citation>
    <scope>NUCLEOTIDE SEQUENCE [LARGE SCALE GENOMIC DNA]</scope>
    <source>
        <strain evidence="9">cv. Nipponbare</strain>
    </source>
</reference>
<evidence type="ECO:0000256" key="6">
    <source>
        <dbReference type="RuleBase" id="RU367004"/>
    </source>
</evidence>
<dbReference type="GO" id="GO:0032580">
    <property type="term" value="C:Golgi cisterna membrane"/>
    <property type="evidence" value="ECO:0007669"/>
    <property type="project" value="UniProtKB-SubCell"/>
</dbReference>
<evidence type="ECO:0000256" key="3">
    <source>
        <dbReference type="ARBA" id="ARBA00022679"/>
    </source>
</evidence>
<dbReference type="GO" id="GO:0042546">
    <property type="term" value="P:cell wall biogenesis"/>
    <property type="evidence" value="ECO:0007669"/>
    <property type="project" value="InterPro"/>
</dbReference>
<keyword evidence="6" id="KW-0333">Golgi apparatus</keyword>
<evidence type="ECO:0000313" key="8">
    <source>
        <dbReference type="EMBL" id="BAD17085.1"/>
    </source>
</evidence>
<keyword evidence="5 6" id="KW-0961">Cell wall biogenesis/degradation</keyword>
<comment type="subcellular location">
    <subcellularLocation>
        <location evidence="6">Golgi apparatus</location>
        <location evidence="6">Golgi stack membrane</location>
        <topology evidence="6">Single-pass type II membrane protein</topology>
    </subcellularLocation>
</comment>
<dbReference type="PANTHER" id="PTHR31889">
    <property type="entry name" value="FUCOSYLTRANSFERASE 2-RELATED"/>
    <property type="match status" value="1"/>
</dbReference>
<evidence type="ECO:0000313" key="9">
    <source>
        <dbReference type="Proteomes" id="UP000000763"/>
    </source>
</evidence>
<evidence type="ECO:0000256" key="7">
    <source>
        <dbReference type="SAM" id="MobiDB-lite"/>
    </source>
</evidence>
<comment type="function">
    <text evidence="6">May be involved in cell wall biosynthesis.</text>
</comment>
<name>Q6Z7V9_ORYSJ</name>
<organism evidence="8 9">
    <name type="scientific">Oryza sativa subsp. japonica</name>
    <name type="common">Rice</name>
    <dbReference type="NCBI Taxonomy" id="39947"/>
    <lineage>
        <taxon>Eukaryota</taxon>
        <taxon>Viridiplantae</taxon>
        <taxon>Streptophyta</taxon>
        <taxon>Embryophyta</taxon>
        <taxon>Tracheophyta</taxon>
        <taxon>Spermatophyta</taxon>
        <taxon>Magnoliopsida</taxon>
        <taxon>Liliopsida</taxon>
        <taxon>Poales</taxon>
        <taxon>Poaceae</taxon>
        <taxon>BOP clade</taxon>
        <taxon>Oryzoideae</taxon>
        <taxon>Oryzeae</taxon>
        <taxon>Oryzinae</taxon>
        <taxon>Oryza</taxon>
        <taxon>Oryza sativa</taxon>
    </lineage>
</organism>
<sequence length="194" mass="21236">MGQIVRALTTPANHRSDRGLGGNRRPVTRLAPSRRNDESFLALVPSQSRRANSRSGLKWASTGRGASGARDVRSACQRPAPQWASVAGVDEASCLNRYEASTRWKPSPFPVSFYLVERLRRYEANHRWCVPGTARYRDAVERLHSGNRNAGDGDAECKYIVWVPIPGIASTCSRTASAAPSPRAATRAAMSQTK</sequence>
<feature type="compositionally biased region" description="Polar residues" evidence="7">
    <location>
        <begin position="46"/>
        <end position="55"/>
    </location>
</feature>
<dbReference type="GO" id="GO:0008107">
    <property type="term" value="F:galactoside 2-alpha-L-fucosyltransferase activity"/>
    <property type="evidence" value="ECO:0007669"/>
    <property type="project" value="InterPro"/>
</dbReference>
<feature type="region of interest" description="Disordered" evidence="7">
    <location>
        <begin position="1"/>
        <end position="30"/>
    </location>
</feature>
<evidence type="ECO:0000256" key="4">
    <source>
        <dbReference type="ARBA" id="ARBA00023180"/>
    </source>
</evidence>
<dbReference type="PANTHER" id="PTHR31889:SF9">
    <property type="entry name" value="FUCOSYLTRANSFERASE"/>
    <property type="match status" value="1"/>
</dbReference>
<proteinExistence type="inferred from homology"/>
<evidence type="ECO:0000256" key="1">
    <source>
        <dbReference type="ARBA" id="ARBA00010481"/>
    </source>
</evidence>
<evidence type="ECO:0000256" key="5">
    <source>
        <dbReference type="ARBA" id="ARBA00023316"/>
    </source>
</evidence>